<evidence type="ECO:0000259" key="7">
    <source>
        <dbReference type="Pfam" id="PF13396"/>
    </source>
</evidence>
<dbReference type="GO" id="GO:0005886">
    <property type="term" value="C:plasma membrane"/>
    <property type="evidence" value="ECO:0007669"/>
    <property type="project" value="UniProtKB-SubCell"/>
</dbReference>
<dbReference type="STRING" id="1499687.BN1080_00583"/>
<name>A0A098EIN9_9BACL</name>
<evidence type="ECO:0000256" key="2">
    <source>
        <dbReference type="ARBA" id="ARBA00022475"/>
    </source>
</evidence>
<keyword evidence="3 6" id="KW-0812">Transmembrane</keyword>
<keyword evidence="2" id="KW-1003">Cell membrane</keyword>
<keyword evidence="5 6" id="KW-0472">Membrane</keyword>
<dbReference type="EMBL" id="CCXS01000001">
    <property type="protein sequence ID" value="CEG21670.1"/>
    <property type="molecule type" value="Genomic_DNA"/>
</dbReference>
<feature type="transmembrane region" description="Helical" evidence="6">
    <location>
        <begin position="7"/>
        <end position="26"/>
    </location>
</feature>
<protein>
    <submittedName>
        <fullName evidence="8">Negative regulatory protein YxlE</fullName>
    </submittedName>
</protein>
<dbReference type="AlphaFoldDB" id="A0A098EIN9"/>
<evidence type="ECO:0000313" key="9">
    <source>
        <dbReference type="Proteomes" id="UP000043699"/>
    </source>
</evidence>
<dbReference type="Pfam" id="PF13396">
    <property type="entry name" value="PLDc_N"/>
    <property type="match status" value="1"/>
</dbReference>
<dbReference type="Proteomes" id="UP000043699">
    <property type="component" value="Unassembled WGS sequence"/>
</dbReference>
<keyword evidence="9" id="KW-1185">Reference proteome</keyword>
<reference evidence="8 9" key="1">
    <citation type="submission" date="2014-09" db="EMBL/GenBank/DDBJ databases">
        <authorList>
            <person name="Urmite Genomes Urmite Genomes"/>
        </authorList>
    </citation>
    <scope>NUCLEOTIDE SEQUENCE [LARGE SCALE GENOMIC DNA]</scope>
    <source>
        <strain evidence="8 9">ES2</strain>
    </source>
</reference>
<accession>A0A098EIN9</accession>
<evidence type="ECO:0000256" key="5">
    <source>
        <dbReference type="ARBA" id="ARBA00023136"/>
    </source>
</evidence>
<dbReference type="OrthoDB" id="3243324at2"/>
<evidence type="ECO:0000313" key="8">
    <source>
        <dbReference type="EMBL" id="CEG21670.1"/>
    </source>
</evidence>
<comment type="subcellular location">
    <subcellularLocation>
        <location evidence="1">Cell membrane</location>
        <topology evidence="1">Multi-pass membrane protein</topology>
    </subcellularLocation>
</comment>
<dbReference type="RefSeq" id="WP_052650355.1">
    <property type="nucleotide sequence ID" value="NZ_CCXS01000001.1"/>
</dbReference>
<organism evidence="8 9">
    <name type="scientific">Planococcus massiliensis</name>
    <dbReference type="NCBI Taxonomy" id="1499687"/>
    <lineage>
        <taxon>Bacteria</taxon>
        <taxon>Bacillati</taxon>
        <taxon>Bacillota</taxon>
        <taxon>Bacilli</taxon>
        <taxon>Bacillales</taxon>
        <taxon>Caryophanaceae</taxon>
        <taxon>Planococcus</taxon>
    </lineage>
</organism>
<evidence type="ECO:0000256" key="4">
    <source>
        <dbReference type="ARBA" id="ARBA00022989"/>
    </source>
</evidence>
<feature type="domain" description="Cardiolipin synthase N-terminal" evidence="7">
    <location>
        <begin position="20"/>
        <end position="61"/>
    </location>
</feature>
<sequence>MDQSTIVLLLLPILFIQLGLMIFALVDLIKNPNPNGPKWMWAVLIVVVNIIGPILYLVIGRRNY</sequence>
<evidence type="ECO:0000256" key="3">
    <source>
        <dbReference type="ARBA" id="ARBA00022692"/>
    </source>
</evidence>
<feature type="transmembrane region" description="Helical" evidence="6">
    <location>
        <begin position="38"/>
        <end position="59"/>
    </location>
</feature>
<gene>
    <name evidence="8" type="primary">yxlE</name>
    <name evidence="8" type="ORF">BN1080_00583</name>
</gene>
<evidence type="ECO:0000256" key="1">
    <source>
        <dbReference type="ARBA" id="ARBA00004651"/>
    </source>
</evidence>
<keyword evidence="4 6" id="KW-1133">Transmembrane helix</keyword>
<evidence type="ECO:0000256" key="6">
    <source>
        <dbReference type="SAM" id="Phobius"/>
    </source>
</evidence>
<dbReference type="InterPro" id="IPR027379">
    <property type="entry name" value="CLS_N"/>
</dbReference>
<proteinExistence type="predicted"/>